<dbReference type="Pfam" id="PF22486">
    <property type="entry name" value="MATH_2"/>
    <property type="match status" value="1"/>
</dbReference>
<dbReference type="CDD" id="cd00121">
    <property type="entry name" value="MATH"/>
    <property type="match status" value="1"/>
</dbReference>
<organism evidence="2 3">
    <name type="scientific">Trichomalopsis sarcophagae</name>
    <dbReference type="NCBI Taxonomy" id="543379"/>
    <lineage>
        <taxon>Eukaryota</taxon>
        <taxon>Metazoa</taxon>
        <taxon>Ecdysozoa</taxon>
        <taxon>Arthropoda</taxon>
        <taxon>Hexapoda</taxon>
        <taxon>Insecta</taxon>
        <taxon>Pterygota</taxon>
        <taxon>Neoptera</taxon>
        <taxon>Endopterygota</taxon>
        <taxon>Hymenoptera</taxon>
        <taxon>Apocrita</taxon>
        <taxon>Proctotrupomorpha</taxon>
        <taxon>Chalcidoidea</taxon>
        <taxon>Pteromalidae</taxon>
        <taxon>Pteromalinae</taxon>
        <taxon>Trichomalopsis</taxon>
    </lineage>
</organism>
<comment type="caution">
    <text evidence="2">The sequence shown here is derived from an EMBL/GenBank/DDBJ whole genome shotgun (WGS) entry which is preliminary data.</text>
</comment>
<accession>A0A232EI33</accession>
<gene>
    <name evidence="2" type="ORF">TSAR_015214</name>
</gene>
<reference evidence="2 3" key="1">
    <citation type="journal article" date="2017" name="Curr. Biol.">
        <title>The Evolution of Venom by Co-option of Single-Copy Genes.</title>
        <authorList>
            <person name="Martinson E.O."/>
            <person name="Mrinalini"/>
            <person name="Kelkar Y.D."/>
            <person name="Chang C.H."/>
            <person name="Werren J.H."/>
        </authorList>
    </citation>
    <scope>NUCLEOTIDE SEQUENCE [LARGE SCALE GENOMIC DNA]</scope>
    <source>
        <strain evidence="2 3">Alberta</strain>
        <tissue evidence="2">Whole body</tissue>
    </source>
</reference>
<dbReference type="Gene3D" id="2.60.210.10">
    <property type="entry name" value="Apoptosis, Tumor Necrosis Factor Receptor Associated Protein 2, Chain A"/>
    <property type="match status" value="1"/>
</dbReference>
<dbReference type="Proteomes" id="UP000215335">
    <property type="component" value="Unassembled WGS sequence"/>
</dbReference>
<evidence type="ECO:0000259" key="1">
    <source>
        <dbReference type="PROSITE" id="PS50144"/>
    </source>
</evidence>
<dbReference type="AlphaFoldDB" id="A0A232EI33"/>
<sequence>MRLIRGTVQHVLPYNYYEWTIENFTSEVEKYEIQSPSFLSRFPLTRVWWMCLNPRGDSDKNTNYLSLFLSCRCRNLRYAVSARFSTLGNENEETRYSVIVVREPSYNQKFGISRFSETSRIMNEVLANNGKLVIICDIEFVNKWERSRGMHDDFVDSESDTESDFETWS</sequence>
<feature type="domain" description="MATH" evidence="1">
    <location>
        <begin position="14"/>
        <end position="138"/>
    </location>
</feature>
<dbReference type="SUPFAM" id="SSF49599">
    <property type="entry name" value="TRAF domain-like"/>
    <property type="match status" value="1"/>
</dbReference>
<evidence type="ECO:0000313" key="2">
    <source>
        <dbReference type="EMBL" id="OXU17978.1"/>
    </source>
</evidence>
<name>A0A232EI33_9HYME</name>
<evidence type="ECO:0000313" key="3">
    <source>
        <dbReference type="Proteomes" id="UP000215335"/>
    </source>
</evidence>
<protein>
    <recommendedName>
        <fullName evidence="1">MATH domain-containing protein</fullName>
    </recommendedName>
</protein>
<dbReference type="InterPro" id="IPR002083">
    <property type="entry name" value="MATH/TRAF_dom"/>
</dbReference>
<dbReference type="InterPro" id="IPR008974">
    <property type="entry name" value="TRAF-like"/>
</dbReference>
<keyword evidence="3" id="KW-1185">Reference proteome</keyword>
<dbReference type="EMBL" id="NNAY01004379">
    <property type="protein sequence ID" value="OXU17978.1"/>
    <property type="molecule type" value="Genomic_DNA"/>
</dbReference>
<dbReference type="PROSITE" id="PS50144">
    <property type="entry name" value="MATH"/>
    <property type="match status" value="1"/>
</dbReference>
<proteinExistence type="predicted"/>